<reference evidence="2 3" key="1">
    <citation type="journal article" date="2018" name="Mol. Genet. Genomics">
        <title>The red deer Cervus elaphus genome CerEla1.0: sequencing, annotating, genes, and chromosomes.</title>
        <authorList>
            <person name="Bana N.A."/>
            <person name="Nyiri A."/>
            <person name="Nagy J."/>
            <person name="Frank K."/>
            <person name="Nagy T."/>
            <person name="Steger V."/>
            <person name="Schiller M."/>
            <person name="Lakatos P."/>
            <person name="Sugar L."/>
            <person name="Horn P."/>
            <person name="Barta E."/>
            <person name="Orosz L."/>
        </authorList>
    </citation>
    <scope>NUCLEOTIDE SEQUENCE [LARGE SCALE GENOMIC DNA]</scope>
    <source>
        <strain evidence="2">Hungarian</strain>
    </source>
</reference>
<dbReference type="Proteomes" id="UP000242450">
    <property type="component" value="Chromosome 20"/>
</dbReference>
<feature type="region of interest" description="Disordered" evidence="1">
    <location>
        <begin position="1"/>
        <end position="120"/>
    </location>
</feature>
<keyword evidence="3" id="KW-1185">Reference proteome</keyword>
<gene>
    <name evidence="2" type="ORF">Celaphus_00001932</name>
</gene>
<evidence type="ECO:0000313" key="2">
    <source>
        <dbReference type="EMBL" id="OWK04751.1"/>
    </source>
</evidence>
<comment type="caution">
    <text evidence="2">The sequence shown here is derived from an EMBL/GenBank/DDBJ whole genome shotgun (WGS) entry which is preliminary data.</text>
</comment>
<name>A0A212CFG2_CEREH</name>
<accession>A0A212CFG2</accession>
<evidence type="ECO:0000256" key="1">
    <source>
        <dbReference type="SAM" id="MobiDB-lite"/>
    </source>
</evidence>
<feature type="compositionally biased region" description="Low complexity" evidence="1">
    <location>
        <begin position="12"/>
        <end position="21"/>
    </location>
</feature>
<sequence>MRLGGPPPQPPLGGRALRGPRTAQTSCRFARAPRTRQGAQNPLLLLPPRPRAWRAEDPSPLREAPLNQAAAALPRSPRLRPTPFSSRLSGLDKPRPPDSLPRVPTTICRKGGGRIHTVEG</sequence>
<feature type="compositionally biased region" description="Pro residues" evidence="1">
    <location>
        <begin position="1"/>
        <end position="11"/>
    </location>
</feature>
<organism evidence="2 3">
    <name type="scientific">Cervus elaphus hippelaphus</name>
    <name type="common">European red deer</name>
    <dbReference type="NCBI Taxonomy" id="46360"/>
    <lineage>
        <taxon>Eukaryota</taxon>
        <taxon>Metazoa</taxon>
        <taxon>Chordata</taxon>
        <taxon>Craniata</taxon>
        <taxon>Vertebrata</taxon>
        <taxon>Euteleostomi</taxon>
        <taxon>Mammalia</taxon>
        <taxon>Eutheria</taxon>
        <taxon>Laurasiatheria</taxon>
        <taxon>Artiodactyla</taxon>
        <taxon>Ruminantia</taxon>
        <taxon>Pecora</taxon>
        <taxon>Cervidae</taxon>
        <taxon>Cervinae</taxon>
        <taxon>Cervus</taxon>
    </lineage>
</organism>
<proteinExistence type="predicted"/>
<feature type="compositionally biased region" description="Low complexity" evidence="1">
    <location>
        <begin position="69"/>
        <end position="89"/>
    </location>
</feature>
<dbReference type="AlphaFoldDB" id="A0A212CFG2"/>
<evidence type="ECO:0000313" key="3">
    <source>
        <dbReference type="Proteomes" id="UP000242450"/>
    </source>
</evidence>
<dbReference type="EMBL" id="MKHE01000020">
    <property type="protein sequence ID" value="OWK04751.1"/>
    <property type="molecule type" value="Genomic_DNA"/>
</dbReference>
<protein>
    <submittedName>
        <fullName evidence="2">Uncharacterized protein</fullName>
    </submittedName>
</protein>